<protein>
    <recommendedName>
        <fullName evidence="7">Acyl carrier protein phosphodiesterase</fullName>
    </recommendedName>
</protein>
<dbReference type="EMBL" id="CP002209">
    <property type="protein sequence ID" value="ADN76982.1"/>
    <property type="molecule type" value="Genomic_DNA"/>
</dbReference>
<evidence type="ECO:0000256" key="3">
    <source>
        <dbReference type="ARBA" id="ARBA00023098"/>
    </source>
</evidence>
<dbReference type="STRING" id="550540.Fbal_2780"/>
<keyword evidence="4" id="KW-0275">Fatty acid biosynthesis</keyword>
<dbReference type="RefSeq" id="WP_013346288.1">
    <property type="nucleotide sequence ID" value="NC_014541.1"/>
</dbReference>
<evidence type="ECO:0000313" key="6">
    <source>
        <dbReference type="Proteomes" id="UP000006683"/>
    </source>
</evidence>
<accession>E1SRR1</accession>
<dbReference type="AlphaFoldDB" id="E1SRR1"/>
<dbReference type="PANTHER" id="PTHR38764">
    <property type="entry name" value="ACYL CARRIER PROTEIN PHOSPHODIESTERASE"/>
    <property type="match status" value="1"/>
</dbReference>
<name>E1SRR1_FERBD</name>
<keyword evidence="3" id="KW-0443">Lipid metabolism</keyword>
<dbReference type="KEGG" id="fbl:Fbal_2780"/>
<evidence type="ECO:0008006" key="7">
    <source>
        <dbReference type="Google" id="ProtNLM"/>
    </source>
</evidence>
<keyword evidence="1" id="KW-0444">Lipid biosynthesis</keyword>
<evidence type="ECO:0000313" key="5">
    <source>
        <dbReference type="EMBL" id="ADN76982.1"/>
    </source>
</evidence>
<dbReference type="GeneID" id="67183001"/>
<dbReference type="InterPro" id="IPR007431">
    <property type="entry name" value="ACP_PD"/>
</dbReference>
<gene>
    <name evidence="5" type="ordered locus">Fbal_2780</name>
</gene>
<keyword evidence="4" id="KW-0276">Fatty acid metabolism</keyword>
<dbReference type="Proteomes" id="UP000006683">
    <property type="component" value="Chromosome"/>
</dbReference>
<organism evidence="5 6">
    <name type="scientific">Ferrimonas balearica (strain DSM 9799 / CCM 4581 / KCTC 23876 / PAT)</name>
    <dbReference type="NCBI Taxonomy" id="550540"/>
    <lineage>
        <taxon>Bacteria</taxon>
        <taxon>Pseudomonadati</taxon>
        <taxon>Pseudomonadota</taxon>
        <taxon>Gammaproteobacteria</taxon>
        <taxon>Alteromonadales</taxon>
        <taxon>Ferrimonadaceae</taxon>
        <taxon>Ferrimonas</taxon>
    </lineage>
</organism>
<dbReference type="eggNOG" id="COG3124">
    <property type="taxonomic scope" value="Bacteria"/>
</dbReference>
<proteinExistence type="predicted"/>
<dbReference type="PIRSF" id="PIRSF011489">
    <property type="entry name" value="DUF479"/>
    <property type="match status" value="1"/>
</dbReference>
<evidence type="ECO:0000256" key="1">
    <source>
        <dbReference type="ARBA" id="ARBA00022516"/>
    </source>
</evidence>
<dbReference type="PANTHER" id="PTHR38764:SF1">
    <property type="entry name" value="ACYL CARRIER PROTEIN PHOSPHODIESTERASE"/>
    <property type="match status" value="1"/>
</dbReference>
<dbReference type="GO" id="GO:0008770">
    <property type="term" value="F:[acyl-carrier-protein] phosphodiesterase activity"/>
    <property type="evidence" value="ECO:0007669"/>
    <property type="project" value="InterPro"/>
</dbReference>
<reference evidence="5 6" key="1">
    <citation type="journal article" date="2010" name="Stand. Genomic Sci.">
        <title>Complete genome sequence of Ferrimonas balearica type strain (PAT).</title>
        <authorList>
            <person name="Nolan M."/>
            <person name="Sikorski J."/>
            <person name="Davenport K."/>
            <person name="Lucas S."/>
            <person name="Glavina Del Rio T."/>
            <person name="Tice H."/>
            <person name="Cheng J."/>
            <person name="Goodwin L."/>
            <person name="Pitluck S."/>
            <person name="Liolios K."/>
            <person name="Ivanova N."/>
            <person name="Mavromatis K."/>
            <person name="Ovchinnikova G."/>
            <person name="Pati A."/>
            <person name="Chen A."/>
            <person name="Palaniappan K."/>
            <person name="Land M."/>
            <person name="Hauser L."/>
            <person name="Chang Y."/>
            <person name="Jeffries C."/>
            <person name="Tapia R."/>
            <person name="Brettin T."/>
            <person name="Detter J."/>
            <person name="Han C."/>
            <person name="Yasawong M."/>
            <person name="Rohde M."/>
            <person name="Tindall B."/>
            <person name="Goker M."/>
            <person name="Woyke T."/>
            <person name="Bristow J."/>
            <person name="Eisen J."/>
            <person name="Markowitz V."/>
            <person name="Hugenholtz P."/>
            <person name="Kyrpides N."/>
            <person name="Klenk H."/>
            <person name="Lapidus A."/>
        </authorList>
    </citation>
    <scope>NUCLEOTIDE SEQUENCE [LARGE SCALE GENOMIC DNA]</scope>
    <source>
        <strain evidence="6">DSM 9799 / CCM 4581 / KCTC 23876 / PAT</strain>
    </source>
</reference>
<keyword evidence="2" id="KW-0378">Hydrolase</keyword>
<dbReference type="GO" id="GO:0006633">
    <property type="term" value="P:fatty acid biosynthetic process"/>
    <property type="evidence" value="ECO:0007669"/>
    <property type="project" value="UniProtKB-KW"/>
</dbReference>
<sequence length="204" mass="23396">MNFLAHLLIADHTNTSLAGAVGADFVRGPLDAWPEPLRTGMMLHRFIDARIDHHPRVLALKAAFAAEHRRMAGICLDLAFDHQLARHWPRYHAWPLPRFSQYCYQQMQASAPLPERFVPVLGAMQRTDWLVQYQQRENIDGALYNIARRLSRPERLRAAIPEIWRLEHAIADAFSELMPEMLSDAEQYVRQKKRPAIGGASSPK</sequence>
<evidence type="ECO:0000256" key="2">
    <source>
        <dbReference type="ARBA" id="ARBA00022801"/>
    </source>
</evidence>
<dbReference type="HOGENOM" id="CLU_099370_1_1_6"/>
<dbReference type="Pfam" id="PF04336">
    <property type="entry name" value="ACP_PD"/>
    <property type="match status" value="1"/>
</dbReference>
<evidence type="ECO:0000256" key="4">
    <source>
        <dbReference type="ARBA" id="ARBA00023160"/>
    </source>
</evidence>
<dbReference type="OrthoDB" id="8442777at2"/>
<keyword evidence="6" id="KW-1185">Reference proteome</keyword>